<dbReference type="AlphaFoldDB" id="A0A317V8R1"/>
<feature type="compositionally biased region" description="Polar residues" evidence="1">
    <location>
        <begin position="50"/>
        <end position="59"/>
    </location>
</feature>
<keyword evidence="3" id="KW-1185">Reference proteome</keyword>
<sequence>MRRRGDTKSPAQGPPSESVQISFCKLTIELQLAQGTARCGRSDRPPTQGPMGSTANEVDNWSEGEAGTRRAQNGLQLVQRSCQPACQIIGFLPTLAACSGGCIPVSGYLQPGFPVAREG</sequence>
<name>A0A317V8R1_9EURO</name>
<feature type="region of interest" description="Disordered" evidence="1">
    <location>
        <begin position="35"/>
        <end position="67"/>
    </location>
</feature>
<dbReference type="RefSeq" id="XP_025395932.1">
    <property type="nucleotide sequence ID" value="XM_025538112.1"/>
</dbReference>
<dbReference type="Proteomes" id="UP000247233">
    <property type="component" value="Unassembled WGS sequence"/>
</dbReference>
<evidence type="ECO:0000256" key="1">
    <source>
        <dbReference type="SAM" id="MobiDB-lite"/>
    </source>
</evidence>
<comment type="caution">
    <text evidence="2">The sequence shown here is derived from an EMBL/GenBank/DDBJ whole genome shotgun (WGS) entry which is preliminary data.</text>
</comment>
<reference evidence="2 3" key="1">
    <citation type="submission" date="2016-12" db="EMBL/GenBank/DDBJ databases">
        <title>The genomes of Aspergillus section Nigri reveals drivers in fungal speciation.</title>
        <authorList>
            <consortium name="DOE Joint Genome Institute"/>
            <person name="Vesth T.C."/>
            <person name="Nybo J."/>
            <person name="Theobald S."/>
            <person name="Brandl J."/>
            <person name="Frisvad J.C."/>
            <person name="Nielsen K.F."/>
            <person name="Lyhne E.K."/>
            <person name="Kogle M.E."/>
            <person name="Kuo A."/>
            <person name="Riley R."/>
            <person name="Clum A."/>
            <person name="Nolan M."/>
            <person name="Lipzen A."/>
            <person name="Salamov A."/>
            <person name="Henrissat B."/>
            <person name="Wiebenga A."/>
            <person name="De Vries R.P."/>
            <person name="Grigoriev I.V."/>
            <person name="Mortensen U.H."/>
            <person name="Andersen M.R."/>
            <person name="Baker S.E."/>
        </authorList>
    </citation>
    <scope>NUCLEOTIDE SEQUENCE [LARGE SCALE GENOMIC DNA]</scope>
    <source>
        <strain evidence="2 3">CBS 117.55</strain>
    </source>
</reference>
<dbReference type="GeneID" id="37060349"/>
<organism evidence="2 3">
    <name type="scientific">Aspergillus heteromorphus CBS 117.55</name>
    <dbReference type="NCBI Taxonomy" id="1448321"/>
    <lineage>
        <taxon>Eukaryota</taxon>
        <taxon>Fungi</taxon>
        <taxon>Dikarya</taxon>
        <taxon>Ascomycota</taxon>
        <taxon>Pezizomycotina</taxon>
        <taxon>Eurotiomycetes</taxon>
        <taxon>Eurotiomycetidae</taxon>
        <taxon>Eurotiales</taxon>
        <taxon>Aspergillaceae</taxon>
        <taxon>Aspergillus</taxon>
        <taxon>Aspergillus subgen. Circumdati</taxon>
    </lineage>
</organism>
<dbReference type="EMBL" id="MSFL01000030">
    <property type="protein sequence ID" value="PWY70445.1"/>
    <property type="molecule type" value="Genomic_DNA"/>
</dbReference>
<gene>
    <name evidence="2" type="ORF">BO70DRAFT_138612</name>
</gene>
<dbReference type="VEuPathDB" id="FungiDB:BO70DRAFT_138612"/>
<evidence type="ECO:0000313" key="3">
    <source>
        <dbReference type="Proteomes" id="UP000247233"/>
    </source>
</evidence>
<protein>
    <submittedName>
        <fullName evidence="2">Uncharacterized protein</fullName>
    </submittedName>
</protein>
<proteinExistence type="predicted"/>
<evidence type="ECO:0000313" key="2">
    <source>
        <dbReference type="EMBL" id="PWY70445.1"/>
    </source>
</evidence>
<accession>A0A317V8R1</accession>